<keyword evidence="10" id="KW-1185">Reference proteome</keyword>
<feature type="transmembrane region" description="Helical" evidence="8">
    <location>
        <begin position="118"/>
        <end position="136"/>
    </location>
</feature>
<keyword evidence="6 8" id="KW-1133">Transmembrane helix</keyword>
<keyword evidence="4 8" id="KW-0812">Transmembrane</keyword>
<evidence type="ECO:0000256" key="7">
    <source>
        <dbReference type="ARBA" id="ARBA00023136"/>
    </source>
</evidence>
<evidence type="ECO:0000256" key="8">
    <source>
        <dbReference type="SAM" id="Phobius"/>
    </source>
</evidence>
<comment type="subcellular location">
    <subcellularLocation>
        <location evidence="1">Cell membrane</location>
        <topology evidence="1">Multi-pass membrane protein</topology>
    </subcellularLocation>
</comment>
<name>A0A6M4H0N0_9PROT</name>
<gene>
    <name evidence="9" type="ORF">DSM104443_04153</name>
</gene>
<dbReference type="Proteomes" id="UP000501534">
    <property type="component" value="Chromosome"/>
</dbReference>
<keyword evidence="7 8" id="KW-0472">Membrane</keyword>
<evidence type="ECO:0000256" key="1">
    <source>
        <dbReference type="ARBA" id="ARBA00004651"/>
    </source>
</evidence>
<comment type="similarity">
    <text evidence="2">Belongs to the MreD family.</text>
</comment>
<protein>
    <submittedName>
        <fullName evidence="9">Uncharacterized protein</fullName>
    </submittedName>
</protein>
<dbReference type="Pfam" id="PF04093">
    <property type="entry name" value="MreD"/>
    <property type="match status" value="1"/>
</dbReference>
<accession>A0A6M4H0N0</accession>
<evidence type="ECO:0000256" key="5">
    <source>
        <dbReference type="ARBA" id="ARBA00022960"/>
    </source>
</evidence>
<dbReference type="KEGG" id="uru:DSM104443_04153"/>
<proteinExistence type="inferred from homology"/>
<dbReference type="PIRSF" id="PIRSF018472">
    <property type="entry name" value="MreD_proteobac"/>
    <property type="match status" value="1"/>
</dbReference>
<reference evidence="9 10" key="1">
    <citation type="submission" date="2020-04" db="EMBL/GenBank/DDBJ databases">
        <title>Usitatibacter rugosus gen. nov., sp. nov. and Usitatibacter palustris sp. nov., novel members of Usitatibacteraceae fam. nov. within the order Nitrosomonadales isolated from soil.</title>
        <authorList>
            <person name="Huber K.J."/>
            <person name="Neumann-Schaal M."/>
            <person name="Geppert A."/>
            <person name="Luckner M."/>
            <person name="Wanner G."/>
            <person name="Overmann J."/>
        </authorList>
    </citation>
    <scope>NUCLEOTIDE SEQUENCE [LARGE SCALE GENOMIC DNA]</scope>
    <source>
        <strain evidence="9 10">0125_3</strain>
    </source>
</reference>
<dbReference type="PANTHER" id="PTHR37484:SF1">
    <property type="entry name" value="ROD SHAPE-DETERMINING PROTEIN MRED"/>
    <property type="match status" value="1"/>
</dbReference>
<evidence type="ECO:0000256" key="6">
    <source>
        <dbReference type="ARBA" id="ARBA00022989"/>
    </source>
</evidence>
<dbReference type="NCBIfam" id="TIGR03426">
    <property type="entry name" value="shape_MreD"/>
    <property type="match status" value="1"/>
</dbReference>
<evidence type="ECO:0000313" key="9">
    <source>
        <dbReference type="EMBL" id="QJR13059.1"/>
    </source>
</evidence>
<dbReference type="GO" id="GO:0005886">
    <property type="term" value="C:plasma membrane"/>
    <property type="evidence" value="ECO:0007669"/>
    <property type="project" value="UniProtKB-SubCell"/>
</dbReference>
<evidence type="ECO:0000256" key="4">
    <source>
        <dbReference type="ARBA" id="ARBA00022692"/>
    </source>
</evidence>
<keyword evidence="3" id="KW-1003">Cell membrane</keyword>
<feature type="transmembrane region" description="Helical" evidence="8">
    <location>
        <begin position="142"/>
        <end position="164"/>
    </location>
</feature>
<dbReference type="InterPro" id="IPR007227">
    <property type="entry name" value="Cell_shape_determining_MreD"/>
</dbReference>
<dbReference type="EMBL" id="CP053069">
    <property type="protein sequence ID" value="QJR13059.1"/>
    <property type="molecule type" value="Genomic_DNA"/>
</dbReference>
<evidence type="ECO:0000313" key="10">
    <source>
        <dbReference type="Proteomes" id="UP000501534"/>
    </source>
</evidence>
<dbReference type="PANTHER" id="PTHR37484">
    <property type="entry name" value="ROD SHAPE-DETERMINING PROTEIN MRED"/>
    <property type="match status" value="1"/>
</dbReference>
<dbReference type="RefSeq" id="WP_171095815.1">
    <property type="nucleotide sequence ID" value="NZ_CP053069.1"/>
</dbReference>
<evidence type="ECO:0000256" key="2">
    <source>
        <dbReference type="ARBA" id="ARBA00007776"/>
    </source>
</evidence>
<dbReference type="GO" id="GO:0008360">
    <property type="term" value="P:regulation of cell shape"/>
    <property type="evidence" value="ECO:0007669"/>
    <property type="project" value="UniProtKB-KW"/>
</dbReference>
<sequence>MRAADLTPVARDVMKRPAGLGFVFVSFAVAYLLCAMPWSGWLLLARPDFVLLALLFWTLHEPRMVGQGVAFALGLLMDVGDSMLLGEHALEYVLAVYLAQSLRVRILAFYLPEQTLHVAGILVLSSVVLVVLNLVLGADFPGFAFLLSPLLTAILWAPATWVLYHPAVRRRRTESHS</sequence>
<feature type="transmembrane region" description="Helical" evidence="8">
    <location>
        <begin position="20"/>
        <end position="44"/>
    </location>
</feature>
<evidence type="ECO:0000256" key="3">
    <source>
        <dbReference type="ARBA" id="ARBA00022475"/>
    </source>
</evidence>
<organism evidence="9 10">
    <name type="scientific">Usitatibacter rugosus</name>
    <dbReference type="NCBI Taxonomy" id="2732067"/>
    <lineage>
        <taxon>Bacteria</taxon>
        <taxon>Pseudomonadati</taxon>
        <taxon>Pseudomonadota</taxon>
        <taxon>Betaproteobacteria</taxon>
        <taxon>Nitrosomonadales</taxon>
        <taxon>Usitatibacteraceae</taxon>
        <taxon>Usitatibacter</taxon>
    </lineage>
</organism>
<keyword evidence="5" id="KW-0133">Cell shape</keyword>
<feature type="transmembrane region" description="Helical" evidence="8">
    <location>
        <begin position="92"/>
        <end position="111"/>
    </location>
</feature>
<dbReference type="InterPro" id="IPR026034">
    <property type="entry name" value="MreD_proteobac"/>
</dbReference>
<dbReference type="AlphaFoldDB" id="A0A6M4H0N0"/>